<dbReference type="RefSeq" id="WP_252208205.1">
    <property type="nucleotide sequence ID" value="NZ_JAQEHN010000003.1"/>
</dbReference>
<dbReference type="AlphaFoldDB" id="A0AA41FFB2"/>
<accession>A0AA41FFB2</accession>
<name>A0AA41FFB2_9FIRM</name>
<gene>
    <name evidence="2" type="ORF">GPL26_11860</name>
</gene>
<evidence type="ECO:0000313" key="3">
    <source>
        <dbReference type="Proteomes" id="UP000708338"/>
    </source>
</evidence>
<dbReference type="Proteomes" id="UP000708338">
    <property type="component" value="Unassembled WGS sequence"/>
</dbReference>
<sequence>MDPKYTDDVLSQTLFPKVEMATPSTNKRMPNFAYIRKELLRNGVNKKLLWTEYLEECRQTGDEPLMYSQFCYQIQKDEQKHRATMHINHKPGEQVEVDWAGDPAHVIDPDTGEITNAYLFVGIMTYRQYPYVEAPIDEKQSAWITAHVHMYEYFGGVAKILGPDNGKTAVDHNHGWKDQRIIAIYKEMAEYHAPPPRKKRVPNAEGNIGTIST</sequence>
<reference evidence="2" key="1">
    <citation type="journal article" date="2021" name="Gut Microbes">
        <title>A synthetic consortium of 100 gut commensals modulates the composition and function in a colon model of the microbiome of elderly subjects.</title>
        <authorList>
            <person name="Perez M."/>
            <person name="Ntemiri A."/>
            <person name="Tan H."/>
            <person name="Harris H.M.B."/>
            <person name="Roager H.M."/>
            <person name="Ribiere C."/>
            <person name="O'Toole P.W."/>
        </authorList>
    </citation>
    <scope>NUCLEOTIDE SEQUENCE</scope>
    <source>
        <strain evidence="2">MCC335</strain>
    </source>
</reference>
<dbReference type="PANTHER" id="PTHR35004:SF8">
    <property type="entry name" value="TRANSPOSASE RV3428C-RELATED"/>
    <property type="match status" value="1"/>
</dbReference>
<protein>
    <recommendedName>
        <fullName evidence="4">Transposase</fullName>
    </recommendedName>
</protein>
<comment type="caution">
    <text evidence="2">The sequence shown here is derived from an EMBL/GenBank/DDBJ whole genome shotgun (WGS) entry which is preliminary data.</text>
</comment>
<proteinExistence type="predicted"/>
<dbReference type="EMBL" id="WQPS01000012">
    <property type="protein sequence ID" value="MBT9810333.1"/>
    <property type="molecule type" value="Genomic_DNA"/>
</dbReference>
<feature type="region of interest" description="Disordered" evidence="1">
    <location>
        <begin position="194"/>
        <end position="213"/>
    </location>
</feature>
<evidence type="ECO:0008006" key="4">
    <source>
        <dbReference type="Google" id="ProtNLM"/>
    </source>
</evidence>
<dbReference type="PANTHER" id="PTHR35004">
    <property type="entry name" value="TRANSPOSASE RV3428C-RELATED"/>
    <property type="match status" value="1"/>
</dbReference>
<evidence type="ECO:0000256" key="1">
    <source>
        <dbReference type="SAM" id="MobiDB-lite"/>
    </source>
</evidence>
<organism evidence="2 3">
    <name type="scientific">Enterocloster citroniae</name>
    <dbReference type="NCBI Taxonomy" id="358743"/>
    <lineage>
        <taxon>Bacteria</taxon>
        <taxon>Bacillati</taxon>
        <taxon>Bacillota</taxon>
        <taxon>Clostridia</taxon>
        <taxon>Lachnospirales</taxon>
        <taxon>Lachnospiraceae</taxon>
        <taxon>Enterocloster</taxon>
    </lineage>
</organism>
<evidence type="ECO:0000313" key="2">
    <source>
        <dbReference type="EMBL" id="MBT9810333.1"/>
    </source>
</evidence>